<reference evidence="3" key="3">
    <citation type="submission" date="2015-04" db="UniProtKB">
        <authorList>
            <consortium name="EnsemblPlants"/>
        </authorList>
    </citation>
    <scope>IDENTIFICATION</scope>
    <source>
        <strain evidence="3">cv. Jemalong A17</strain>
    </source>
</reference>
<evidence type="ECO:0000256" key="1">
    <source>
        <dbReference type="SAM" id="SignalP"/>
    </source>
</evidence>
<organism evidence="2 4">
    <name type="scientific">Medicago truncatula</name>
    <name type="common">Barrel medic</name>
    <name type="synonym">Medicago tribuloides</name>
    <dbReference type="NCBI Taxonomy" id="3880"/>
    <lineage>
        <taxon>Eukaryota</taxon>
        <taxon>Viridiplantae</taxon>
        <taxon>Streptophyta</taxon>
        <taxon>Embryophyta</taxon>
        <taxon>Tracheophyta</taxon>
        <taxon>Spermatophyta</taxon>
        <taxon>Magnoliopsida</taxon>
        <taxon>eudicotyledons</taxon>
        <taxon>Gunneridae</taxon>
        <taxon>Pentapetalae</taxon>
        <taxon>rosids</taxon>
        <taxon>fabids</taxon>
        <taxon>Fabales</taxon>
        <taxon>Fabaceae</taxon>
        <taxon>Papilionoideae</taxon>
        <taxon>50 kb inversion clade</taxon>
        <taxon>NPAAA clade</taxon>
        <taxon>Hologalegina</taxon>
        <taxon>IRL clade</taxon>
        <taxon>Trifolieae</taxon>
        <taxon>Medicago</taxon>
    </lineage>
</organism>
<feature type="chain" id="PRO_5014500529" description="Transmembrane protein" evidence="1">
    <location>
        <begin position="21"/>
        <end position="60"/>
    </location>
</feature>
<dbReference type="Proteomes" id="UP000002051">
    <property type="component" value="Unassembled WGS sequence"/>
</dbReference>
<accession>A0A072VDP8</accession>
<dbReference type="HOGENOM" id="CLU_2945125_0_0_1"/>
<dbReference type="AlphaFoldDB" id="A0A072VDP8"/>
<feature type="signal peptide" evidence="1">
    <location>
        <begin position="1"/>
        <end position="20"/>
    </location>
</feature>
<dbReference type="EMBL" id="CM001217">
    <property type="protein sequence ID" value="KEH40149.1"/>
    <property type="molecule type" value="Genomic_DNA"/>
</dbReference>
<evidence type="ECO:0000313" key="4">
    <source>
        <dbReference type="Proteomes" id="UP000002051"/>
    </source>
</evidence>
<reference evidence="2 4" key="2">
    <citation type="journal article" date="2014" name="BMC Genomics">
        <title>An improved genome release (version Mt4.0) for the model legume Medicago truncatula.</title>
        <authorList>
            <person name="Tang H."/>
            <person name="Krishnakumar V."/>
            <person name="Bidwell S."/>
            <person name="Rosen B."/>
            <person name="Chan A."/>
            <person name="Zhou S."/>
            <person name="Gentzbittel L."/>
            <person name="Childs K.L."/>
            <person name="Yandell M."/>
            <person name="Gundlach H."/>
            <person name="Mayer K.F."/>
            <person name="Schwartz D.C."/>
            <person name="Town C.D."/>
        </authorList>
    </citation>
    <scope>GENOME REANNOTATION</scope>
    <source>
        <strain evidence="2">A17</strain>
        <strain evidence="3 4">cv. Jemalong A17</strain>
    </source>
</reference>
<gene>
    <name evidence="2" type="ordered locus">MTR_1g022300</name>
</gene>
<dbReference type="EnsemblPlants" id="KEH40149">
    <property type="protein sequence ID" value="KEH40149"/>
    <property type="gene ID" value="MTR_1g022300"/>
</dbReference>
<name>A0A072VDP8_MEDTR</name>
<proteinExistence type="predicted"/>
<sequence length="60" mass="6780">MAVITVLNFAWVGLLKRAYLSDYEITTIKVPSHKENVQYIEAGSCQQTTKQNKKCTSTTK</sequence>
<evidence type="ECO:0000313" key="3">
    <source>
        <dbReference type="EnsemblPlants" id="KEH40149"/>
    </source>
</evidence>
<protein>
    <recommendedName>
        <fullName evidence="5">Transmembrane protein</fullName>
    </recommendedName>
</protein>
<evidence type="ECO:0008006" key="5">
    <source>
        <dbReference type="Google" id="ProtNLM"/>
    </source>
</evidence>
<reference evidence="2 4" key="1">
    <citation type="journal article" date="2011" name="Nature">
        <title>The Medicago genome provides insight into the evolution of rhizobial symbioses.</title>
        <authorList>
            <person name="Young N.D."/>
            <person name="Debelle F."/>
            <person name="Oldroyd G.E."/>
            <person name="Geurts R."/>
            <person name="Cannon S.B."/>
            <person name="Udvardi M.K."/>
            <person name="Benedito V.A."/>
            <person name="Mayer K.F."/>
            <person name="Gouzy J."/>
            <person name="Schoof H."/>
            <person name="Van de Peer Y."/>
            <person name="Proost S."/>
            <person name="Cook D.R."/>
            <person name="Meyers B.C."/>
            <person name="Spannagl M."/>
            <person name="Cheung F."/>
            <person name="De Mita S."/>
            <person name="Krishnakumar V."/>
            <person name="Gundlach H."/>
            <person name="Zhou S."/>
            <person name="Mudge J."/>
            <person name="Bharti A.K."/>
            <person name="Murray J.D."/>
            <person name="Naoumkina M.A."/>
            <person name="Rosen B."/>
            <person name="Silverstein K.A."/>
            <person name="Tang H."/>
            <person name="Rombauts S."/>
            <person name="Zhao P.X."/>
            <person name="Zhou P."/>
            <person name="Barbe V."/>
            <person name="Bardou P."/>
            <person name="Bechner M."/>
            <person name="Bellec A."/>
            <person name="Berger A."/>
            <person name="Berges H."/>
            <person name="Bidwell S."/>
            <person name="Bisseling T."/>
            <person name="Choisne N."/>
            <person name="Couloux A."/>
            <person name="Denny R."/>
            <person name="Deshpande S."/>
            <person name="Dai X."/>
            <person name="Doyle J.J."/>
            <person name="Dudez A.M."/>
            <person name="Farmer A.D."/>
            <person name="Fouteau S."/>
            <person name="Franken C."/>
            <person name="Gibelin C."/>
            <person name="Gish J."/>
            <person name="Goldstein S."/>
            <person name="Gonzalez A.J."/>
            <person name="Green P.J."/>
            <person name="Hallab A."/>
            <person name="Hartog M."/>
            <person name="Hua A."/>
            <person name="Humphray S.J."/>
            <person name="Jeong D.H."/>
            <person name="Jing Y."/>
            <person name="Jocker A."/>
            <person name="Kenton S.M."/>
            <person name="Kim D.J."/>
            <person name="Klee K."/>
            <person name="Lai H."/>
            <person name="Lang C."/>
            <person name="Lin S."/>
            <person name="Macmil S.L."/>
            <person name="Magdelenat G."/>
            <person name="Matthews L."/>
            <person name="McCorrison J."/>
            <person name="Monaghan E.L."/>
            <person name="Mun J.H."/>
            <person name="Najar F.Z."/>
            <person name="Nicholson C."/>
            <person name="Noirot C."/>
            <person name="O'Bleness M."/>
            <person name="Paule C.R."/>
            <person name="Poulain J."/>
            <person name="Prion F."/>
            <person name="Qin B."/>
            <person name="Qu C."/>
            <person name="Retzel E.F."/>
            <person name="Riddle C."/>
            <person name="Sallet E."/>
            <person name="Samain S."/>
            <person name="Samson N."/>
            <person name="Sanders I."/>
            <person name="Saurat O."/>
            <person name="Scarpelli C."/>
            <person name="Schiex T."/>
            <person name="Segurens B."/>
            <person name="Severin A.J."/>
            <person name="Sherrier D.J."/>
            <person name="Shi R."/>
            <person name="Sims S."/>
            <person name="Singer S.R."/>
            <person name="Sinharoy S."/>
            <person name="Sterck L."/>
            <person name="Viollet A."/>
            <person name="Wang B.B."/>
            <person name="Wang K."/>
            <person name="Wang M."/>
            <person name="Wang X."/>
            <person name="Warfsmann J."/>
            <person name="Weissenbach J."/>
            <person name="White D.D."/>
            <person name="White J.D."/>
            <person name="Wiley G.B."/>
            <person name="Wincker P."/>
            <person name="Xing Y."/>
            <person name="Yang L."/>
            <person name="Yao Z."/>
            <person name="Ying F."/>
            <person name="Zhai J."/>
            <person name="Zhou L."/>
            <person name="Zuber A."/>
            <person name="Denarie J."/>
            <person name="Dixon R.A."/>
            <person name="May G.D."/>
            <person name="Schwartz D.C."/>
            <person name="Rogers J."/>
            <person name="Quetier F."/>
            <person name="Town C.D."/>
            <person name="Roe B.A."/>
        </authorList>
    </citation>
    <scope>NUCLEOTIDE SEQUENCE [LARGE SCALE GENOMIC DNA]</scope>
    <source>
        <strain evidence="2">A17</strain>
        <strain evidence="3 4">cv. Jemalong A17</strain>
    </source>
</reference>
<keyword evidence="4" id="KW-1185">Reference proteome</keyword>
<evidence type="ECO:0000313" key="2">
    <source>
        <dbReference type="EMBL" id="KEH40149.1"/>
    </source>
</evidence>
<keyword evidence="1" id="KW-0732">Signal</keyword>